<dbReference type="EMBL" id="CABVQT010000007">
    <property type="protein sequence ID" value="VWD20722.1"/>
    <property type="molecule type" value="Genomic_DNA"/>
</dbReference>
<evidence type="ECO:0000313" key="3">
    <source>
        <dbReference type="Proteomes" id="UP000494182"/>
    </source>
</evidence>
<accession>A0A6P2YEM0</accession>
<name>A0A6P2YEM0_9BURK</name>
<evidence type="ECO:0000256" key="1">
    <source>
        <dbReference type="SAM" id="MobiDB-lite"/>
    </source>
</evidence>
<feature type="compositionally biased region" description="Pro residues" evidence="1">
    <location>
        <begin position="46"/>
        <end position="59"/>
    </location>
</feature>
<dbReference type="Proteomes" id="UP000494182">
    <property type="component" value="Unassembled WGS sequence"/>
</dbReference>
<dbReference type="AlphaFoldDB" id="A0A6P2YEM0"/>
<organism evidence="2 3">
    <name type="scientific">Burkholderia contaminans</name>
    <dbReference type="NCBI Taxonomy" id="488447"/>
    <lineage>
        <taxon>Bacteria</taxon>
        <taxon>Pseudomonadati</taxon>
        <taxon>Pseudomonadota</taxon>
        <taxon>Betaproteobacteria</taxon>
        <taxon>Burkholderiales</taxon>
        <taxon>Burkholderiaceae</taxon>
        <taxon>Burkholderia</taxon>
        <taxon>Burkholderia cepacia complex</taxon>
    </lineage>
</organism>
<reference evidence="2 3" key="1">
    <citation type="submission" date="2019-09" db="EMBL/GenBank/DDBJ databases">
        <authorList>
            <person name="Depoorter E."/>
        </authorList>
    </citation>
    <scope>NUCLEOTIDE SEQUENCE [LARGE SCALE GENOMIC DNA]</scope>
    <source>
        <strain evidence="2">R-71171</strain>
    </source>
</reference>
<gene>
    <name evidence="2" type="ORF">BCO71171_03193</name>
</gene>
<evidence type="ECO:0000313" key="2">
    <source>
        <dbReference type="EMBL" id="VWD20722.1"/>
    </source>
</evidence>
<feature type="compositionally biased region" description="Basic residues" evidence="1">
    <location>
        <begin position="172"/>
        <end position="186"/>
    </location>
</feature>
<feature type="compositionally biased region" description="Basic residues" evidence="1">
    <location>
        <begin position="70"/>
        <end position="89"/>
    </location>
</feature>
<proteinExistence type="predicted"/>
<feature type="region of interest" description="Disordered" evidence="1">
    <location>
        <begin position="160"/>
        <end position="186"/>
    </location>
</feature>
<protein>
    <submittedName>
        <fullName evidence="2">Uncharacterized protein</fullName>
    </submittedName>
</protein>
<sequence>MGDARHRDCLSSPPGEPWRWGAAGRVRAWPAPLARLPSVPRVRGRPPGPGCPAGRPPPAFRQSNETDRRVRARPVARGRSMRTGRHRSPSRANHSNRDRRDRPCMSGRPPHSRQPAARVSGCSGSARSMREAAGTPRCEARARCATTTCERRAEHAWHPVRGGSNRTASSAVRRRGSARAHGRPRSRIPCSGSWRCAALRLARSGSRASHRVREWCDWGGLASLEAGGRRQRGECSPAVMIRSGTAADRPVPECRGAYLVDCRSHAVFMGFSVTSGARNTFVRDGLPLHSWSPARETQGTNRLS</sequence>
<feature type="region of interest" description="Disordered" evidence="1">
    <location>
        <begin position="1"/>
        <end position="135"/>
    </location>
</feature>